<evidence type="ECO:0000313" key="2">
    <source>
        <dbReference type="Proteomes" id="UP000307720"/>
    </source>
</evidence>
<dbReference type="EMBL" id="SRZB01000026">
    <property type="protein sequence ID" value="TGX97818.1"/>
    <property type="molecule type" value="Genomic_DNA"/>
</dbReference>
<dbReference type="Proteomes" id="UP000307720">
    <property type="component" value="Unassembled WGS sequence"/>
</dbReference>
<comment type="caution">
    <text evidence="1">The sequence shown here is derived from an EMBL/GenBank/DDBJ whole genome shotgun (WGS) entry which is preliminary data.</text>
</comment>
<sequence>MKQYEVTLTGHFEKTVSIYADSPEQVAEKLKIILFDTDLVRFSDGDFVCGEADIKDENEDGCEEMESEGGGFENEDCSDCPYFCPVCGECMYEGED</sequence>
<name>A0AC61QYF1_9FIRM</name>
<keyword evidence="2" id="KW-1185">Reference proteome</keyword>
<evidence type="ECO:0000313" key="1">
    <source>
        <dbReference type="EMBL" id="TGX97818.1"/>
    </source>
</evidence>
<gene>
    <name evidence="1" type="ORF">E5357_11190</name>
</gene>
<organism evidence="1 2">
    <name type="scientific">Hominisplanchenecus murintestinalis</name>
    <dbReference type="NCBI Taxonomy" id="2941517"/>
    <lineage>
        <taxon>Bacteria</taxon>
        <taxon>Bacillati</taxon>
        <taxon>Bacillota</taxon>
        <taxon>Clostridia</taxon>
        <taxon>Lachnospirales</taxon>
        <taxon>Lachnospiraceae</taxon>
        <taxon>Hominisplanchenecus</taxon>
    </lineage>
</organism>
<protein>
    <submittedName>
        <fullName evidence="1">Uncharacterized protein</fullName>
    </submittedName>
</protein>
<proteinExistence type="predicted"/>
<reference evidence="1" key="1">
    <citation type="submission" date="2019-04" db="EMBL/GenBank/DDBJ databases">
        <title>Microbes associate with the intestines of laboratory mice.</title>
        <authorList>
            <person name="Navarre W."/>
            <person name="Wong E."/>
            <person name="Huang K."/>
            <person name="Tropini C."/>
            <person name="Ng K."/>
            <person name="Yu B."/>
        </authorList>
    </citation>
    <scope>NUCLEOTIDE SEQUENCE</scope>
    <source>
        <strain evidence="1">NM72_1-8</strain>
    </source>
</reference>
<accession>A0AC61QYF1</accession>